<feature type="domain" description="BED-type" evidence="5">
    <location>
        <begin position="289"/>
        <end position="346"/>
    </location>
</feature>
<evidence type="ECO:0000313" key="6">
    <source>
        <dbReference type="EMBL" id="PWA51517.1"/>
    </source>
</evidence>
<dbReference type="GO" id="GO:0008270">
    <property type="term" value="F:zinc ion binding"/>
    <property type="evidence" value="ECO:0007669"/>
    <property type="project" value="UniProtKB-KW"/>
</dbReference>
<keyword evidence="1" id="KW-0479">Metal-binding</keyword>
<reference evidence="6 7" key="1">
    <citation type="journal article" date="2018" name="Mol. Plant">
        <title>The genome of Artemisia annua provides insight into the evolution of Asteraceae family and artemisinin biosynthesis.</title>
        <authorList>
            <person name="Shen Q."/>
            <person name="Zhang L."/>
            <person name="Liao Z."/>
            <person name="Wang S."/>
            <person name="Yan T."/>
            <person name="Shi P."/>
            <person name="Liu M."/>
            <person name="Fu X."/>
            <person name="Pan Q."/>
            <person name="Wang Y."/>
            <person name="Lv Z."/>
            <person name="Lu X."/>
            <person name="Zhang F."/>
            <person name="Jiang W."/>
            <person name="Ma Y."/>
            <person name="Chen M."/>
            <person name="Hao X."/>
            <person name="Li L."/>
            <person name="Tang Y."/>
            <person name="Lv G."/>
            <person name="Zhou Y."/>
            <person name="Sun X."/>
            <person name="Brodelius P.E."/>
            <person name="Rose J.K.C."/>
            <person name="Tang K."/>
        </authorList>
    </citation>
    <scope>NUCLEOTIDE SEQUENCE [LARGE SCALE GENOMIC DNA]</scope>
    <source>
        <strain evidence="7">cv. Huhao1</strain>
        <tissue evidence="6">Leaf</tissue>
    </source>
</reference>
<accession>A0A2U1LRA0</accession>
<proteinExistence type="predicted"/>
<sequence>MHLDSLHVLAEASLAQQTPSPKPNASAIQSKAPIMVQRRKTRQHLNKGSEVPIAKTVQDTDPVIQLVSADGGESMEVDSDVGVTAVDHSEGVSTVFVAGQEFVVTADDGVQTSADIPADSSQAIPTADDTIESANQGVQDSATDPLHHVSAGQPTTKVSTDAASTVTPITIPANKVPSIVSTNQSGVSADKATDPASTCIDKGKSVMLEPALPSRKKSKKELELERLSEQVSADLVAADLANEAKRQEELRQSEILARKLQEDLDKLARLNMASSAPQTEGPSQAPKRKSADVGWEYGYLADPDHVDKVKCNLCGKIVSGGVNRLKQHIAGIPGQVTACPKSTTEQQMKCRNALNEVKIKKKKKKKQQMKL</sequence>
<dbReference type="InterPro" id="IPR003656">
    <property type="entry name" value="Znf_BED"/>
</dbReference>
<dbReference type="GO" id="GO:0003677">
    <property type="term" value="F:DNA binding"/>
    <property type="evidence" value="ECO:0007669"/>
    <property type="project" value="InterPro"/>
</dbReference>
<dbReference type="EMBL" id="PKPP01008130">
    <property type="protein sequence ID" value="PWA51517.1"/>
    <property type="molecule type" value="Genomic_DNA"/>
</dbReference>
<dbReference type="OrthoDB" id="2012664at2759"/>
<dbReference type="PROSITE" id="PS50808">
    <property type="entry name" value="ZF_BED"/>
    <property type="match status" value="1"/>
</dbReference>
<evidence type="ECO:0000256" key="2">
    <source>
        <dbReference type="ARBA" id="ARBA00022771"/>
    </source>
</evidence>
<dbReference type="Pfam" id="PF02892">
    <property type="entry name" value="zf-BED"/>
    <property type="match status" value="1"/>
</dbReference>
<keyword evidence="7" id="KW-1185">Reference proteome</keyword>
<dbReference type="AlphaFoldDB" id="A0A2U1LRA0"/>
<organism evidence="6 7">
    <name type="scientific">Artemisia annua</name>
    <name type="common">Sweet wormwood</name>
    <dbReference type="NCBI Taxonomy" id="35608"/>
    <lineage>
        <taxon>Eukaryota</taxon>
        <taxon>Viridiplantae</taxon>
        <taxon>Streptophyta</taxon>
        <taxon>Embryophyta</taxon>
        <taxon>Tracheophyta</taxon>
        <taxon>Spermatophyta</taxon>
        <taxon>Magnoliopsida</taxon>
        <taxon>eudicotyledons</taxon>
        <taxon>Gunneridae</taxon>
        <taxon>Pentapetalae</taxon>
        <taxon>asterids</taxon>
        <taxon>campanulids</taxon>
        <taxon>Asterales</taxon>
        <taxon>Asteraceae</taxon>
        <taxon>Asteroideae</taxon>
        <taxon>Anthemideae</taxon>
        <taxon>Artemisiinae</taxon>
        <taxon>Artemisia</taxon>
    </lineage>
</organism>
<dbReference type="PANTHER" id="PTHR46951:SF2">
    <property type="entry name" value="BED-TYPE DOMAIN-CONTAINING PROTEIN"/>
    <property type="match status" value="1"/>
</dbReference>
<keyword evidence="3" id="KW-0862">Zinc</keyword>
<evidence type="ECO:0000256" key="1">
    <source>
        <dbReference type="ARBA" id="ARBA00022723"/>
    </source>
</evidence>
<evidence type="ECO:0000256" key="3">
    <source>
        <dbReference type="ARBA" id="ARBA00022833"/>
    </source>
</evidence>
<protein>
    <submittedName>
        <fullName evidence="6">Zinc finger, BED-type</fullName>
    </submittedName>
</protein>
<evidence type="ECO:0000313" key="7">
    <source>
        <dbReference type="Proteomes" id="UP000245207"/>
    </source>
</evidence>
<evidence type="ECO:0000256" key="4">
    <source>
        <dbReference type="PROSITE-ProRule" id="PRU00027"/>
    </source>
</evidence>
<dbReference type="Proteomes" id="UP000245207">
    <property type="component" value="Unassembled WGS sequence"/>
</dbReference>
<dbReference type="PANTHER" id="PTHR46951">
    <property type="entry name" value="BED-TYPE DOMAIN-CONTAINING PROTEIN"/>
    <property type="match status" value="1"/>
</dbReference>
<comment type="caution">
    <text evidence="6">The sequence shown here is derived from an EMBL/GenBank/DDBJ whole genome shotgun (WGS) entry which is preliminary data.</text>
</comment>
<keyword evidence="2 4" id="KW-0863">Zinc-finger</keyword>
<gene>
    <name evidence="6" type="ORF">CTI12_AA428130</name>
</gene>
<name>A0A2U1LRA0_ARTAN</name>
<evidence type="ECO:0000259" key="5">
    <source>
        <dbReference type="PROSITE" id="PS50808"/>
    </source>
</evidence>